<dbReference type="EMBL" id="CH991561">
    <property type="protein sequence ID" value="EDQ87187.1"/>
    <property type="molecule type" value="Genomic_DNA"/>
</dbReference>
<dbReference type="Proteomes" id="UP000001357">
    <property type="component" value="Unassembled WGS sequence"/>
</dbReference>
<evidence type="ECO:0000256" key="1">
    <source>
        <dbReference type="ARBA" id="ARBA00022723"/>
    </source>
</evidence>
<dbReference type="Gene3D" id="3.40.30.10">
    <property type="entry name" value="Glutaredoxin"/>
    <property type="match status" value="2"/>
</dbReference>
<keyword evidence="2" id="KW-0408">Iron</keyword>
<dbReference type="FunFam" id="3.40.30.10:FF:000092">
    <property type="entry name" value="Monothiol glutaredoxin"/>
    <property type="match status" value="1"/>
</dbReference>
<evidence type="ECO:0000313" key="6">
    <source>
        <dbReference type="Proteomes" id="UP000001357"/>
    </source>
</evidence>
<gene>
    <name evidence="5" type="ORF">MONBRDRAFT_38141</name>
</gene>
<dbReference type="GO" id="GO:0005829">
    <property type="term" value="C:cytosol"/>
    <property type="evidence" value="ECO:0000318"/>
    <property type="project" value="GO_Central"/>
</dbReference>
<proteinExistence type="predicted"/>
<dbReference type="eggNOG" id="KOG0911">
    <property type="taxonomic scope" value="Eukaryota"/>
</dbReference>
<dbReference type="PROSITE" id="PS51352">
    <property type="entry name" value="THIOREDOXIN_2"/>
    <property type="match status" value="1"/>
</dbReference>
<dbReference type="Pfam" id="PF00085">
    <property type="entry name" value="Thioredoxin"/>
    <property type="match status" value="1"/>
</dbReference>
<dbReference type="InParanoid" id="A9V5X6"/>
<dbReference type="CDD" id="cd03028">
    <property type="entry name" value="GRX_PICOT_like"/>
    <property type="match status" value="1"/>
</dbReference>
<organism evidence="5 6">
    <name type="scientific">Monosiga brevicollis</name>
    <name type="common">Choanoflagellate</name>
    <dbReference type="NCBI Taxonomy" id="81824"/>
    <lineage>
        <taxon>Eukaryota</taxon>
        <taxon>Choanoflagellata</taxon>
        <taxon>Craspedida</taxon>
        <taxon>Salpingoecidae</taxon>
        <taxon>Monosiga</taxon>
    </lineage>
</organism>
<dbReference type="PANTHER" id="PTHR10293:SF73">
    <property type="entry name" value="GLUTAREDOXIN-3"/>
    <property type="match status" value="1"/>
</dbReference>
<evidence type="ECO:0000256" key="3">
    <source>
        <dbReference type="ARBA" id="ARBA00023014"/>
    </source>
</evidence>
<dbReference type="Pfam" id="PF00462">
    <property type="entry name" value="Glutaredoxin"/>
    <property type="match status" value="1"/>
</dbReference>
<protein>
    <recommendedName>
        <fullName evidence="4">Thioredoxin domain-containing protein</fullName>
    </recommendedName>
</protein>
<keyword evidence="6" id="KW-1185">Reference proteome</keyword>
<feature type="domain" description="Thioredoxin" evidence="4">
    <location>
        <begin position="1"/>
        <end position="107"/>
    </location>
</feature>
<sequence length="261" mass="28742">MTAIDVKDATALKTVLTDAGGALVVVHFWADWAPQCQQMDAVMAELHKAYPTIKLARVEAEALADVSEEYEIMAVPTMLLFKLSKVVDRVNGANAPELSAKVQKHQAVVAQVPKLAEVAVEDPKLSLNDKLHKLINAAPMMLFMKGTADEPQCGFSRTMVELLRSVDAEFSTFNILADDEVRQGLKTYSNWQTYPQLYINGELIGGLDVVKLNPILVLNLTVLPPPLSPPYCIAIYPCRLAALIRRAPVMLFMKGTPDEPR</sequence>
<dbReference type="PANTHER" id="PTHR10293">
    <property type="entry name" value="GLUTAREDOXIN FAMILY MEMBER"/>
    <property type="match status" value="1"/>
</dbReference>
<dbReference type="AlphaFoldDB" id="A9V5X6"/>
<dbReference type="GeneID" id="5893316"/>
<dbReference type="PROSITE" id="PS51354">
    <property type="entry name" value="GLUTAREDOXIN_2"/>
    <property type="match status" value="1"/>
</dbReference>
<dbReference type="OMA" id="WAEPCKT"/>
<dbReference type="InterPro" id="IPR004480">
    <property type="entry name" value="Monothiol_GRX-rel"/>
</dbReference>
<dbReference type="STRING" id="81824.A9V5X6"/>
<evidence type="ECO:0000259" key="4">
    <source>
        <dbReference type="PROSITE" id="PS51352"/>
    </source>
</evidence>
<dbReference type="GO" id="GO:0006879">
    <property type="term" value="P:intracellular iron ion homeostasis"/>
    <property type="evidence" value="ECO:0000318"/>
    <property type="project" value="GO_Central"/>
</dbReference>
<dbReference type="GO" id="GO:0005634">
    <property type="term" value="C:nucleus"/>
    <property type="evidence" value="ECO:0000318"/>
    <property type="project" value="GO_Central"/>
</dbReference>
<keyword evidence="1" id="KW-0479">Metal-binding</keyword>
<dbReference type="GO" id="GO:0051536">
    <property type="term" value="F:iron-sulfur cluster binding"/>
    <property type="evidence" value="ECO:0007669"/>
    <property type="project" value="UniProtKB-KW"/>
</dbReference>
<dbReference type="InterPro" id="IPR036249">
    <property type="entry name" value="Thioredoxin-like_sf"/>
</dbReference>
<name>A9V5X6_MONBE</name>
<dbReference type="KEGG" id="mbr:MONBRDRAFT_38141"/>
<dbReference type="InterPro" id="IPR033658">
    <property type="entry name" value="GRX_PICOT-like"/>
</dbReference>
<reference evidence="5 6" key="1">
    <citation type="journal article" date="2008" name="Nature">
        <title>The genome of the choanoflagellate Monosiga brevicollis and the origin of metazoans.</title>
        <authorList>
            <consortium name="JGI Sequencing"/>
            <person name="King N."/>
            <person name="Westbrook M.J."/>
            <person name="Young S.L."/>
            <person name="Kuo A."/>
            <person name="Abedin M."/>
            <person name="Chapman J."/>
            <person name="Fairclough S."/>
            <person name="Hellsten U."/>
            <person name="Isogai Y."/>
            <person name="Letunic I."/>
            <person name="Marr M."/>
            <person name="Pincus D."/>
            <person name="Putnam N."/>
            <person name="Rokas A."/>
            <person name="Wright K.J."/>
            <person name="Zuzow R."/>
            <person name="Dirks W."/>
            <person name="Good M."/>
            <person name="Goodstein D."/>
            <person name="Lemons D."/>
            <person name="Li W."/>
            <person name="Lyons J.B."/>
            <person name="Morris A."/>
            <person name="Nichols S."/>
            <person name="Richter D.J."/>
            <person name="Salamov A."/>
            <person name="Bork P."/>
            <person name="Lim W.A."/>
            <person name="Manning G."/>
            <person name="Miller W.T."/>
            <person name="McGinnis W."/>
            <person name="Shapiro H."/>
            <person name="Tjian R."/>
            <person name="Grigoriev I.V."/>
            <person name="Rokhsar D."/>
        </authorList>
    </citation>
    <scope>NUCLEOTIDE SEQUENCE [LARGE SCALE GENOMIC DNA]</scope>
    <source>
        <strain evidence="6">MX1 / ATCC 50154</strain>
    </source>
</reference>
<keyword evidence="3" id="KW-0411">Iron-sulfur</keyword>
<dbReference type="InterPro" id="IPR013766">
    <property type="entry name" value="Thioredoxin_domain"/>
</dbReference>
<dbReference type="FunFam" id="3.40.30.10:FF:000012">
    <property type="entry name" value="Monothiol glutaredoxin"/>
    <property type="match status" value="1"/>
</dbReference>
<evidence type="ECO:0000313" key="5">
    <source>
        <dbReference type="EMBL" id="EDQ87187.1"/>
    </source>
</evidence>
<dbReference type="InterPro" id="IPR002109">
    <property type="entry name" value="Glutaredoxin"/>
</dbReference>
<dbReference type="FunCoup" id="A9V5X6">
    <property type="interactions" value="1782"/>
</dbReference>
<dbReference type="GO" id="GO:0046872">
    <property type="term" value="F:metal ion binding"/>
    <property type="evidence" value="ECO:0007669"/>
    <property type="project" value="UniProtKB-KW"/>
</dbReference>
<dbReference type="SUPFAM" id="SSF52833">
    <property type="entry name" value="Thioredoxin-like"/>
    <property type="match status" value="2"/>
</dbReference>
<evidence type="ECO:0000256" key="2">
    <source>
        <dbReference type="ARBA" id="ARBA00023004"/>
    </source>
</evidence>
<dbReference type="CDD" id="cd02984">
    <property type="entry name" value="TRX_PICOT"/>
    <property type="match status" value="1"/>
</dbReference>
<accession>A9V5X6</accession>
<dbReference type="RefSeq" id="XP_001748130.1">
    <property type="nucleotide sequence ID" value="XM_001748078.1"/>
</dbReference>